<sequence length="139" mass="15662">MSPMSGEQQSKSIASPSSRGMDMCSSVAVNKAVMKQLYNQMLKQSNFCDTTVSFGEGDNWASMKAHWCVLVHSPYFQSMYRSGLREKQQEGHSEVLEFIRAHLPEVMSQPEALKMSSDLLGNEFYVNEVIIKCMVLLVL</sequence>
<keyword evidence="4" id="KW-1185">Reference proteome</keyword>
<feature type="region of interest" description="Disordered" evidence="1">
    <location>
        <begin position="1"/>
        <end position="21"/>
    </location>
</feature>
<dbReference type="EMBL" id="CP111021">
    <property type="protein sequence ID" value="WAR17415.1"/>
    <property type="molecule type" value="Genomic_DNA"/>
</dbReference>
<feature type="compositionally biased region" description="Polar residues" evidence="1">
    <location>
        <begin position="1"/>
        <end position="18"/>
    </location>
</feature>
<feature type="domain" description="BTB" evidence="2">
    <location>
        <begin position="38"/>
        <end position="90"/>
    </location>
</feature>
<accession>A0ABY7F5I5</accession>
<protein>
    <recommendedName>
        <fullName evidence="2">BTB domain-containing protein</fullName>
    </recommendedName>
</protein>
<evidence type="ECO:0000313" key="4">
    <source>
        <dbReference type="Proteomes" id="UP001164746"/>
    </source>
</evidence>
<dbReference type="Pfam" id="PF00651">
    <property type="entry name" value="BTB"/>
    <property type="match status" value="1"/>
</dbReference>
<dbReference type="InterPro" id="IPR011333">
    <property type="entry name" value="SKP1/BTB/POZ_sf"/>
</dbReference>
<evidence type="ECO:0000313" key="3">
    <source>
        <dbReference type="EMBL" id="WAR17415.1"/>
    </source>
</evidence>
<dbReference type="SUPFAM" id="SSF54695">
    <property type="entry name" value="POZ domain"/>
    <property type="match status" value="1"/>
</dbReference>
<name>A0ABY7F5I5_MYAAR</name>
<evidence type="ECO:0000256" key="1">
    <source>
        <dbReference type="SAM" id="MobiDB-lite"/>
    </source>
</evidence>
<reference evidence="3" key="1">
    <citation type="submission" date="2022-11" db="EMBL/GenBank/DDBJ databases">
        <title>Centuries of genome instability and evolution in soft-shell clam transmissible cancer (bioRxiv).</title>
        <authorList>
            <person name="Hart S.F.M."/>
            <person name="Yonemitsu M.A."/>
            <person name="Giersch R.M."/>
            <person name="Beal B.F."/>
            <person name="Arriagada G."/>
            <person name="Davis B.W."/>
            <person name="Ostrander E.A."/>
            <person name="Goff S.P."/>
            <person name="Metzger M.J."/>
        </authorList>
    </citation>
    <scope>NUCLEOTIDE SEQUENCE</scope>
    <source>
        <strain evidence="3">MELC-2E11</strain>
        <tissue evidence="3">Siphon/mantle</tissue>
    </source>
</reference>
<dbReference type="Proteomes" id="UP001164746">
    <property type="component" value="Chromosome 10"/>
</dbReference>
<gene>
    <name evidence="3" type="ORF">MAR_032009</name>
</gene>
<dbReference type="Gene3D" id="3.30.710.10">
    <property type="entry name" value="Potassium Channel Kv1.1, Chain A"/>
    <property type="match status" value="1"/>
</dbReference>
<organism evidence="3 4">
    <name type="scientific">Mya arenaria</name>
    <name type="common">Soft-shell clam</name>
    <dbReference type="NCBI Taxonomy" id="6604"/>
    <lineage>
        <taxon>Eukaryota</taxon>
        <taxon>Metazoa</taxon>
        <taxon>Spiralia</taxon>
        <taxon>Lophotrochozoa</taxon>
        <taxon>Mollusca</taxon>
        <taxon>Bivalvia</taxon>
        <taxon>Autobranchia</taxon>
        <taxon>Heteroconchia</taxon>
        <taxon>Euheterodonta</taxon>
        <taxon>Imparidentia</taxon>
        <taxon>Neoheterodontei</taxon>
        <taxon>Myida</taxon>
        <taxon>Myoidea</taxon>
        <taxon>Myidae</taxon>
        <taxon>Mya</taxon>
    </lineage>
</organism>
<evidence type="ECO:0000259" key="2">
    <source>
        <dbReference type="Pfam" id="PF00651"/>
    </source>
</evidence>
<proteinExistence type="predicted"/>
<dbReference type="InterPro" id="IPR000210">
    <property type="entry name" value="BTB/POZ_dom"/>
</dbReference>
<dbReference type="CDD" id="cd18186">
    <property type="entry name" value="BTB_POZ_ZBTB_KLHL-like"/>
    <property type="match status" value="1"/>
</dbReference>